<evidence type="ECO:0000313" key="4">
    <source>
        <dbReference type="Proteomes" id="UP001070352"/>
    </source>
</evidence>
<feature type="signal peptide" evidence="1">
    <location>
        <begin position="1"/>
        <end position="26"/>
    </location>
</feature>
<comment type="caution">
    <text evidence="3">The sequence shown here is derived from an EMBL/GenBank/DDBJ whole genome shotgun (WGS) entry which is preliminary data.</text>
</comment>
<feature type="domain" description="PepSY" evidence="2">
    <location>
        <begin position="43"/>
        <end position="98"/>
    </location>
</feature>
<dbReference type="Gene3D" id="3.10.450.40">
    <property type="match status" value="2"/>
</dbReference>
<dbReference type="RefSeq" id="WP_041905205.1">
    <property type="nucleotide sequence ID" value="NZ_JACJGE010000003.1"/>
</dbReference>
<dbReference type="AlphaFoldDB" id="A0A9Q4DQU8"/>
<dbReference type="Pfam" id="PF03413">
    <property type="entry name" value="PepSY"/>
    <property type="match status" value="2"/>
</dbReference>
<organism evidence="3 4">
    <name type="scientific">Bacillus spizizenii</name>
    <name type="common">Bacillus subtilis subsp. spizizenii</name>
    <dbReference type="NCBI Taxonomy" id="96241"/>
    <lineage>
        <taxon>Bacteria</taxon>
        <taxon>Bacillati</taxon>
        <taxon>Bacillota</taxon>
        <taxon>Bacilli</taxon>
        <taxon>Bacillales</taxon>
        <taxon>Bacillaceae</taxon>
        <taxon>Bacillus</taxon>
    </lineage>
</organism>
<reference evidence="3" key="1">
    <citation type="submission" date="2022-02" db="EMBL/GenBank/DDBJ databases">
        <title>Crop Bioprotection Bacillus Genome Sequencing.</title>
        <authorList>
            <person name="Dunlap C."/>
        </authorList>
    </citation>
    <scope>NUCLEOTIDE SEQUENCE</scope>
    <source>
        <strain evidence="3">M18B4</strain>
    </source>
</reference>
<dbReference type="Proteomes" id="UP001070352">
    <property type="component" value="Unassembled WGS sequence"/>
</dbReference>
<dbReference type="EMBL" id="JALANJ010000028">
    <property type="protein sequence ID" value="MCY8122249.1"/>
    <property type="molecule type" value="Genomic_DNA"/>
</dbReference>
<sequence>MLKKRWMVGLLAGCLAAGGFSYNAFAKENNENTQSVSSKTDALTEQEAKSIAKTVVDGTVDDIDRDIYNGKEVYEVEIEKDGEDYDVYVDINTKQALNDPLKEKAEQVIITKKEAEEIALKQTNGTVTESKLDEDDGAYIYEIEIQTKQGTEAEFDISAKDGRIIKQEIDD</sequence>
<keyword evidence="1" id="KW-0732">Signal</keyword>
<feature type="chain" id="PRO_5040182260" evidence="1">
    <location>
        <begin position="27"/>
        <end position="171"/>
    </location>
</feature>
<feature type="domain" description="PepSY" evidence="2">
    <location>
        <begin position="110"/>
        <end position="168"/>
    </location>
</feature>
<proteinExistence type="predicted"/>
<name>A0A9Q4DQU8_BACSC</name>
<protein>
    <submittedName>
        <fullName evidence="3">PepSY domain-containing protein</fullName>
    </submittedName>
</protein>
<evidence type="ECO:0000313" key="3">
    <source>
        <dbReference type="EMBL" id="MCY8122249.1"/>
    </source>
</evidence>
<evidence type="ECO:0000259" key="2">
    <source>
        <dbReference type="Pfam" id="PF03413"/>
    </source>
</evidence>
<accession>A0A9Q4DQU8</accession>
<evidence type="ECO:0000256" key="1">
    <source>
        <dbReference type="SAM" id="SignalP"/>
    </source>
</evidence>
<dbReference type="InterPro" id="IPR025711">
    <property type="entry name" value="PepSY"/>
</dbReference>
<gene>
    <name evidence="3" type="ORF">MOC45_16900</name>
</gene>